<gene>
    <name evidence="1" type="ORF">NCTC12227_00401</name>
</gene>
<dbReference type="InterPro" id="IPR011202">
    <property type="entry name" value="UCP014677"/>
</dbReference>
<reference evidence="1 2" key="1">
    <citation type="submission" date="2018-12" db="EMBL/GenBank/DDBJ databases">
        <authorList>
            <consortium name="Pathogen Informatics"/>
        </authorList>
    </citation>
    <scope>NUCLEOTIDE SEQUENCE [LARGE SCALE GENOMIC DNA]</scope>
    <source>
        <strain evidence="1 2">NCTC12227</strain>
    </source>
</reference>
<accession>A0A448U9X5</accession>
<dbReference type="EMBL" id="LR134516">
    <property type="protein sequence ID" value="VEJ20691.1"/>
    <property type="molecule type" value="Genomic_DNA"/>
</dbReference>
<organism evidence="1 2">
    <name type="scientific">Neisseria animaloris</name>
    <dbReference type="NCBI Taxonomy" id="326522"/>
    <lineage>
        <taxon>Bacteria</taxon>
        <taxon>Pseudomonadati</taxon>
        <taxon>Pseudomonadota</taxon>
        <taxon>Betaproteobacteria</taxon>
        <taxon>Neisseriales</taxon>
        <taxon>Neisseriaceae</taxon>
        <taxon>Neisseria</taxon>
    </lineage>
</organism>
<evidence type="ECO:0000313" key="2">
    <source>
        <dbReference type="Proteomes" id="UP000268229"/>
    </source>
</evidence>
<name>A0A448U9X5_9NEIS</name>
<proteinExistence type="predicted"/>
<dbReference type="OrthoDB" id="7221817at2"/>
<dbReference type="Pfam" id="PF13289">
    <property type="entry name" value="SIR2_2"/>
    <property type="match status" value="1"/>
</dbReference>
<protein>
    <submittedName>
        <fullName evidence="1">Uncharacterized protein</fullName>
    </submittedName>
</protein>
<keyword evidence="2" id="KW-1185">Reference proteome</keyword>
<dbReference type="RefSeq" id="WP_126303982.1">
    <property type="nucleotide sequence ID" value="NZ_LR134516.1"/>
</dbReference>
<dbReference type="KEGG" id="nani:NCTC12227_00401"/>
<dbReference type="AlphaFoldDB" id="A0A448U9X5"/>
<dbReference type="Proteomes" id="UP000268229">
    <property type="component" value="Chromosome"/>
</dbReference>
<evidence type="ECO:0000313" key="1">
    <source>
        <dbReference type="EMBL" id="VEJ20691.1"/>
    </source>
</evidence>
<sequence>MNLTESIVAILSENTGGPFLFIGSGFSRRYLGLEDWTGLLNKFCLMGKPIEFYRTQANGSLPEAAELIAKEFNDFWWSNPKNIEEIDKYKSVMQDNTSALRIEICNYLRTLDQSVAKKSEFINEIEILSNLNVDGIITTNWDKYIEQLYPDYRVYIGQDQLLFSHPQGIGEIYKIHGCVSRPQSLVLTKNDYEKFQSHNAYLAAKLITIFVEHPVIFIGYSLSDANIQNILLSITHCMGQENINKLRKNLIFLQRLKSNEKEGISDSTFIVNDIQIPVTLIKTNDFSQCYRALENTKRKIPVRILRHCKEQMYQLVNSSHPEEKLCVMDIEEIDDTTNIEFIVGVGVISQQEHDNPTSVGYSSITINNLIDDLLLENHDYDPTQLLEHVIPSLLRNSPNVPIFKYLKAVGITTEDNYLSSNYKGKFDKSLRRKELKDFGVNSVKRTFFKYRHMNLSQLIENCSPENVAQYVPFMSKEKIDLEELLEFLIENKDKITDKSYIYHSNFRKLATIYDKLKWGW</sequence>
<dbReference type="PIRSF" id="PIRSF014677">
    <property type="entry name" value="UCP014677"/>
    <property type="match status" value="1"/>
</dbReference>